<gene>
    <name evidence="2" type="ORF">PSYICH_LOCUS7312</name>
</gene>
<keyword evidence="3" id="KW-1185">Reference proteome</keyword>
<organism evidence="2 3">
    <name type="scientific">Psylliodes chrysocephalus</name>
    <dbReference type="NCBI Taxonomy" id="3402493"/>
    <lineage>
        <taxon>Eukaryota</taxon>
        <taxon>Metazoa</taxon>
        <taxon>Ecdysozoa</taxon>
        <taxon>Arthropoda</taxon>
        <taxon>Hexapoda</taxon>
        <taxon>Insecta</taxon>
        <taxon>Pterygota</taxon>
        <taxon>Neoptera</taxon>
        <taxon>Endopterygota</taxon>
        <taxon>Coleoptera</taxon>
        <taxon>Polyphaga</taxon>
        <taxon>Cucujiformia</taxon>
        <taxon>Chrysomeloidea</taxon>
        <taxon>Chrysomelidae</taxon>
        <taxon>Galerucinae</taxon>
        <taxon>Alticini</taxon>
        <taxon>Psylliodes</taxon>
    </lineage>
</organism>
<dbReference type="Pfam" id="PF25273">
    <property type="entry name" value="DUF7869"/>
    <property type="match status" value="1"/>
</dbReference>
<evidence type="ECO:0000313" key="3">
    <source>
        <dbReference type="Proteomes" id="UP001153636"/>
    </source>
</evidence>
<sequence>MNVYNLTAHNSTDKQCYCVIWRLEPSGSQPTKCRTCIRLDLTPTEENINKKQLHLEEVNLRRTLYVQDAENEDSETKIYSADLQKVFLLPRMPKVKDSFFTSRLVAFNETFAVKGKSKKSPHYCILRHEGKAGRRADDVACSFIKFIQLQRDAESLIIWMDNFTGQNKNWVLYSALIVYINSEYCTTKNITLKYLLTGHTYMAADGLHGKIEQYVKKVGNVEDFNDFAEACNKAVSRNKVICLEISDFMKFENVCKSATGSAKKKSVGDDVSFLKDIVEVRFIKGQQEFFYKTDFRDEQYKETKNLIKRKTELNIPKPLTTVRGVSPKKKDDIMKALVPAMKPSKRLFWENLPTNLMFQIYWKKVSYAYIWTKDFV</sequence>
<dbReference type="InterPro" id="IPR057191">
    <property type="entry name" value="DUF7869"/>
</dbReference>
<accession>A0A9P0CVP3</accession>
<dbReference type="PANTHER" id="PTHR34415:SF1">
    <property type="entry name" value="INTEGRASE CATALYTIC DOMAIN-CONTAINING PROTEIN"/>
    <property type="match status" value="1"/>
</dbReference>
<feature type="domain" description="DUF7869" evidence="1">
    <location>
        <begin position="154"/>
        <end position="258"/>
    </location>
</feature>
<dbReference type="OrthoDB" id="6776607at2759"/>
<dbReference type="Proteomes" id="UP001153636">
    <property type="component" value="Chromosome 2"/>
</dbReference>
<proteinExistence type="predicted"/>
<name>A0A9P0CVP3_9CUCU</name>
<dbReference type="EMBL" id="OV651814">
    <property type="protein sequence ID" value="CAH1106705.1"/>
    <property type="molecule type" value="Genomic_DNA"/>
</dbReference>
<protein>
    <recommendedName>
        <fullName evidence="1">DUF7869 domain-containing protein</fullName>
    </recommendedName>
</protein>
<reference evidence="2" key="1">
    <citation type="submission" date="2022-01" db="EMBL/GenBank/DDBJ databases">
        <authorList>
            <person name="King R."/>
        </authorList>
    </citation>
    <scope>NUCLEOTIDE SEQUENCE</scope>
</reference>
<evidence type="ECO:0000259" key="1">
    <source>
        <dbReference type="Pfam" id="PF25273"/>
    </source>
</evidence>
<evidence type="ECO:0000313" key="2">
    <source>
        <dbReference type="EMBL" id="CAH1106705.1"/>
    </source>
</evidence>
<dbReference type="PANTHER" id="PTHR34415">
    <property type="entry name" value="INTEGRASE CATALYTIC DOMAIN-CONTAINING PROTEIN"/>
    <property type="match status" value="1"/>
</dbReference>
<dbReference type="AlphaFoldDB" id="A0A9P0CVP3"/>